<dbReference type="Proteomes" id="UP000221918">
    <property type="component" value="Unassembled WGS sequence"/>
</dbReference>
<dbReference type="PROSITE" id="PS51257">
    <property type="entry name" value="PROKAR_LIPOPROTEIN"/>
    <property type="match status" value="1"/>
</dbReference>
<dbReference type="EMBL" id="VLYX01000016">
    <property type="protein sequence ID" value="MDR4327447.1"/>
    <property type="molecule type" value="Genomic_DNA"/>
</dbReference>
<reference evidence="1" key="3">
    <citation type="submission" date="2019-07" db="EMBL/GenBank/DDBJ databases">
        <title>Phylogenomic Reclassification of ATCC Bacillus Strains and Various Taxa within the Genus Bacillus.</title>
        <authorList>
            <person name="Riojas M.A."/>
            <person name="Frank A.M."/>
            <person name="Fenn S.L."/>
            <person name="King S.P."/>
            <person name="Brower S.M."/>
            <person name="Hazbon M.H."/>
        </authorList>
    </citation>
    <scope>NUCLEOTIDE SEQUENCE</scope>
    <source>
        <strain evidence="1">NR-12239</strain>
    </source>
</reference>
<evidence type="ECO:0000313" key="2">
    <source>
        <dbReference type="EMBL" id="OUM48302.1"/>
    </source>
</evidence>
<accession>A0A1Y3ML24</accession>
<evidence type="ECO:0000313" key="1">
    <source>
        <dbReference type="EMBL" id="MDR4327447.1"/>
    </source>
</evidence>
<dbReference type="EMBL" id="NUTL01000156">
    <property type="protein sequence ID" value="PHE88008.1"/>
    <property type="molecule type" value="Genomic_DNA"/>
</dbReference>
<reference evidence="3 5" key="2">
    <citation type="submission" date="2017-09" db="EMBL/GenBank/DDBJ databases">
        <title>Large-scale bioinformatics analysis of Bacillus genomes uncovers conserved roles of natural products in bacterial physiology.</title>
        <authorList>
            <consortium name="Agbiome Team Llc"/>
            <person name="Bleich R.M."/>
            <person name="Grubbs K.J."/>
            <person name="Santa Maria K.C."/>
            <person name="Allen S.E."/>
            <person name="Farag S."/>
            <person name="Shank E.A."/>
            <person name="Bowers A."/>
        </authorList>
    </citation>
    <scope>NUCLEOTIDE SEQUENCE [LARGE SCALE GENOMIC DNA]</scope>
    <source>
        <strain evidence="3 5">AFS037265</strain>
    </source>
</reference>
<dbReference type="RefSeq" id="WP_016115235.1">
    <property type="nucleotide sequence ID" value="NZ_CM000743.1"/>
</dbReference>
<dbReference type="Proteomes" id="UP001248134">
    <property type="component" value="Unassembled WGS sequence"/>
</dbReference>
<evidence type="ECO:0000313" key="5">
    <source>
        <dbReference type="Proteomes" id="UP000221918"/>
    </source>
</evidence>
<organism evidence="2 4">
    <name type="scientific">Bacillus pseudomycoides</name>
    <dbReference type="NCBI Taxonomy" id="64104"/>
    <lineage>
        <taxon>Bacteria</taxon>
        <taxon>Bacillati</taxon>
        <taxon>Bacillota</taxon>
        <taxon>Bacilli</taxon>
        <taxon>Bacillales</taxon>
        <taxon>Bacillaceae</taxon>
        <taxon>Bacillus</taxon>
        <taxon>Bacillus cereus group</taxon>
    </lineage>
</organism>
<evidence type="ECO:0000313" key="3">
    <source>
        <dbReference type="EMBL" id="PHE88008.1"/>
    </source>
</evidence>
<dbReference type="AlphaFoldDB" id="A0A1Y3ML24"/>
<sequence>MNRNITYTFLILITFLISCSKEQSFYMYFHEKMQKMHFGQKNNSYTLIHTEMNVSQENDAVAIFTEQNQQGEQIFIAYFEKESDKWNWIRTTGTEWNSPVRWTSMHQIPYIYAGTIRDNAITKVYVGNKNAKIITVEGTKRFWYVVSNTEWAEVKIEKGDGTQEVVGQIDEEILKDWHNKNVR</sequence>
<protein>
    <submittedName>
        <fullName evidence="2">Uncharacterized protein</fullName>
    </submittedName>
</protein>
<gene>
    <name evidence="2" type="ORF">BW425_14170</name>
    <name evidence="3" type="ORF">COF81_26470</name>
    <name evidence="1" type="ORF">FOS08_16370</name>
</gene>
<dbReference type="EMBL" id="MWPX01000014">
    <property type="protein sequence ID" value="OUM48302.1"/>
    <property type="molecule type" value="Genomic_DNA"/>
</dbReference>
<proteinExistence type="predicted"/>
<dbReference type="Proteomes" id="UP000195321">
    <property type="component" value="Unassembled WGS sequence"/>
</dbReference>
<reference evidence="2 4" key="1">
    <citation type="submission" date="2017-02" db="EMBL/GenBank/DDBJ databases">
        <title>Bacillus pseudomycoides isolate FSL K6-0042.</title>
        <authorList>
            <person name="Kovac J."/>
        </authorList>
    </citation>
    <scope>NUCLEOTIDE SEQUENCE [LARGE SCALE GENOMIC DNA]</scope>
    <source>
        <strain evidence="2 4">FSL K6-0042</strain>
    </source>
</reference>
<name>A0A1Y3ML24_9BACI</name>
<evidence type="ECO:0000313" key="4">
    <source>
        <dbReference type="Proteomes" id="UP000195321"/>
    </source>
</evidence>
<comment type="caution">
    <text evidence="2">The sequence shown here is derived from an EMBL/GenBank/DDBJ whole genome shotgun (WGS) entry which is preliminary data.</text>
</comment>